<dbReference type="Pfam" id="PF01899">
    <property type="entry name" value="MNHE"/>
    <property type="match status" value="1"/>
</dbReference>
<dbReference type="RefSeq" id="WP_200685552.1">
    <property type="nucleotide sequence ID" value="NZ_JAEPRQ010000002.1"/>
</dbReference>
<dbReference type="GO" id="GO:0008324">
    <property type="term" value="F:monoatomic cation transmembrane transporter activity"/>
    <property type="evidence" value="ECO:0007669"/>
    <property type="project" value="InterPro"/>
</dbReference>
<keyword evidence="5" id="KW-1133">Transmembrane helix</keyword>
<reference evidence="7" key="1">
    <citation type="submission" date="2021-01" db="EMBL/GenBank/DDBJ databases">
        <title>Paracoccus amoyensis sp. nov., isolated from the surface seawater along the coast of Xiamen Island, China.</title>
        <authorList>
            <person name="Lyu L."/>
        </authorList>
    </citation>
    <scope>NUCLEOTIDE SEQUENCE</scope>
    <source>
        <strain evidence="7">MJ17</strain>
    </source>
</reference>
<protein>
    <submittedName>
        <fullName evidence="7">Na+/H+ antiporter subunit E</fullName>
    </submittedName>
</protein>
<dbReference type="InterPro" id="IPR002758">
    <property type="entry name" value="Cation_antiport_E"/>
</dbReference>
<gene>
    <name evidence="7" type="ORF">JJJ17_08895</name>
</gene>
<keyword evidence="3" id="KW-1003">Cell membrane</keyword>
<evidence type="ECO:0000256" key="1">
    <source>
        <dbReference type="ARBA" id="ARBA00004651"/>
    </source>
</evidence>
<evidence type="ECO:0000256" key="4">
    <source>
        <dbReference type="ARBA" id="ARBA00022692"/>
    </source>
</evidence>
<dbReference type="PANTHER" id="PTHR34584:SF1">
    <property type="entry name" value="NA(+)_H(+) ANTIPORTER SUBUNIT E1"/>
    <property type="match status" value="1"/>
</dbReference>
<name>A0A934SET2_9RHOB</name>
<evidence type="ECO:0000313" key="7">
    <source>
        <dbReference type="EMBL" id="MBK4216040.1"/>
    </source>
</evidence>
<evidence type="ECO:0000256" key="6">
    <source>
        <dbReference type="ARBA" id="ARBA00023136"/>
    </source>
</evidence>
<dbReference type="PIRSF" id="PIRSF019239">
    <property type="entry name" value="MrpE"/>
    <property type="match status" value="1"/>
</dbReference>
<comment type="similarity">
    <text evidence="2">Belongs to the CPA3 antiporters (TC 2.A.63) subunit E family.</text>
</comment>
<accession>A0A934SET2</accession>
<evidence type="ECO:0000313" key="8">
    <source>
        <dbReference type="Proteomes" id="UP000640485"/>
    </source>
</evidence>
<proteinExistence type="inferred from homology"/>
<evidence type="ECO:0000256" key="3">
    <source>
        <dbReference type="ARBA" id="ARBA00022475"/>
    </source>
</evidence>
<keyword evidence="6" id="KW-0472">Membrane</keyword>
<dbReference type="AlphaFoldDB" id="A0A934SET2"/>
<dbReference type="NCBIfam" id="NF006520">
    <property type="entry name" value="PRK08965.1-4"/>
    <property type="match status" value="1"/>
</dbReference>
<dbReference type="GO" id="GO:0005886">
    <property type="term" value="C:plasma membrane"/>
    <property type="evidence" value="ECO:0007669"/>
    <property type="project" value="UniProtKB-SubCell"/>
</dbReference>
<comment type="caution">
    <text evidence="7">The sequence shown here is derived from an EMBL/GenBank/DDBJ whole genome shotgun (WGS) entry which is preliminary data.</text>
</comment>
<dbReference type="Proteomes" id="UP000640485">
    <property type="component" value="Unassembled WGS sequence"/>
</dbReference>
<organism evidence="7 8">
    <name type="scientific">Paracoccus caeni</name>
    <dbReference type="NCBI Taxonomy" id="657651"/>
    <lineage>
        <taxon>Bacteria</taxon>
        <taxon>Pseudomonadati</taxon>
        <taxon>Pseudomonadota</taxon>
        <taxon>Alphaproteobacteria</taxon>
        <taxon>Rhodobacterales</taxon>
        <taxon>Paracoccaceae</taxon>
        <taxon>Paracoccus</taxon>
    </lineage>
</organism>
<comment type="subcellular location">
    <subcellularLocation>
        <location evidence="1">Cell membrane</location>
        <topology evidence="1">Multi-pass membrane protein</topology>
    </subcellularLocation>
</comment>
<dbReference type="PANTHER" id="PTHR34584">
    <property type="entry name" value="NA(+)/H(+) ANTIPORTER SUBUNIT E1"/>
    <property type="match status" value="1"/>
</dbReference>
<dbReference type="EMBL" id="JAEPRQ010000002">
    <property type="protein sequence ID" value="MBK4216040.1"/>
    <property type="molecule type" value="Genomic_DNA"/>
</dbReference>
<keyword evidence="4" id="KW-0812">Transmembrane</keyword>
<evidence type="ECO:0000256" key="5">
    <source>
        <dbReference type="ARBA" id="ARBA00022989"/>
    </source>
</evidence>
<keyword evidence="8" id="KW-1185">Reference proteome</keyword>
<evidence type="ECO:0000256" key="2">
    <source>
        <dbReference type="ARBA" id="ARBA00006228"/>
    </source>
</evidence>
<sequence>MSRLIPHPMLSVALVLFWMVLTSFSPGHLLLGSMIALVAGRAMAALHPERPRIRRWSVVPRLLWTLFMDVLRSNIAVTRLILTEGNGKRSSTFLVVPLTLRSQNALAVLSIIVTSTPGTAWIEYVSETGMLTVHIFDDKEAEHYRKVIKETYEPMLMEIFE</sequence>